<name>A0A9D2HND1_9BACT</name>
<feature type="non-terminal residue" evidence="1">
    <location>
        <position position="1"/>
    </location>
</feature>
<reference evidence="1" key="1">
    <citation type="journal article" date="2021" name="PeerJ">
        <title>Extensive microbial diversity within the chicken gut microbiome revealed by metagenomics and culture.</title>
        <authorList>
            <person name="Gilroy R."/>
            <person name="Ravi A."/>
            <person name="Getino M."/>
            <person name="Pursley I."/>
            <person name="Horton D.L."/>
            <person name="Alikhan N.F."/>
            <person name="Baker D."/>
            <person name="Gharbi K."/>
            <person name="Hall N."/>
            <person name="Watson M."/>
            <person name="Adriaenssens E.M."/>
            <person name="Foster-Nyarko E."/>
            <person name="Jarju S."/>
            <person name="Secka A."/>
            <person name="Antonio M."/>
            <person name="Oren A."/>
            <person name="Chaudhuri R.R."/>
            <person name="La Ragione R."/>
            <person name="Hildebrand F."/>
            <person name="Pallen M.J."/>
        </authorList>
    </citation>
    <scope>NUCLEOTIDE SEQUENCE</scope>
    <source>
        <strain evidence="1">5032</strain>
    </source>
</reference>
<proteinExistence type="predicted"/>
<dbReference type="Proteomes" id="UP000823821">
    <property type="component" value="Unassembled WGS sequence"/>
</dbReference>
<evidence type="ECO:0008006" key="3">
    <source>
        <dbReference type="Google" id="ProtNLM"/>
    </source>
</evidence>
<accession>A0A9D2HND1</accession>
<evidence type="ECO:0000313" key="2">
    <source>
        <dbReference type="Proteomes" id="UP000823821"/>
    </source>
</evidence>
<organism evidence="1 2">
    <name type="scientific">Candidatus Desulfovibrio intestinavium</name>
    <dbReference type="NCBI Taxonomy" id="2838534"/>
    <lineage>
        <taxon>Bacteria</taxon>
        <taxon>Pseudomonadati</taxon>
        <taxon>Thermodesulfobacteriota</taxon>
        <taxon>Desulfovibrionia</taxon>
        <taxon>Desulfovibrionales</taxon>
        <taxon>Desulfovibrionaceae</taxon>
        <taxon>Desulfovibrio</taxon>
    </lineage>
</organism>
<evidence type="ECO:0000313" key="1">
    <source>
        <dbReference type="EMBL" id="HJA78969.1"/>
    </source>
</evidence>
<gene>
    <name evidence="1" type="ORF">H9784_05275</name>
</gene>
<dbReference type="AlphaFoldDB" id="A0A9D2HND1"/>
<sequence>NLCKENAVKKEHIEAWRSLRNQISHANPSGETQQKINKAFTCLELFYLLNFIVVGYEGGYRGFDNESDNKKIFTIPEKIKEIDFTQFKIKEEQ</sequence>
<protein>
    <recommendedName>
        <fullName evidence="3">Apea-like HEPN domain-containing protein</fullName>
    </recommendedName>
</protein>
<comment type="caution">
    <text evidence="1">The sequence shown here is derived from an EMBL/GenBank/DDBJ whole genome shotgun (WGS) entry which is preliminary data.</text>
</comment>
<dbReference type="EMBL" id="DWZD01000034">
    <property type="protein sequence ID" value="HJA78969.1"/>
    <property type="molecule type" value="Genomic_DNA"/>
</dbReference>
<reference evidence="1" key="2">
    <citation type="submission" date="2021-04" db="EMBL/GenBank/DDBJ databases">
        <authorList>
            <person name="Gilroy R."/>
        </authorList>
    </citation>
    <scope>NUCLEOTIDE SEQUENCE</scope>
    <source>
        <strain evidence="1">5032</strain>
    </source>
</reference>